<dbReference type="Proteomes" id="UP000019140">
    <property type="component" value="Unassembled WGS sequence"/>
</dbReference>
<name>W4M0F6_9BACT</name>
<dbReference type="InterPro" id="IPR032287">
    <property type="entry name" value="DUF4838"/>
</dbReference>
<reference evidence="2 3" key="1">
    <citation type="journal article" date="2014" name="Nature">
        <title>An environmental bacterial taxon with a large and distinct metabolic repertoire.</title>
        <authorList>
            <person name="Wilson M.C."/>
            <person name="Mori T."/>
            <person name="Ruckert C."/>
            <person name="Uria A.R."/>
            <person name="Helf M.J."/>
            <person name="Takada K."/>
            <person name="Gernert C."/>
            <person name="Steffens U.A."/>
            <person name="Heycke N."/>
            <person name="Schmitt S."/>
            <person name="Rinke C."/>
            <person name="Helfrich E.J."/>
            <person name="Brachmann A.O."/>
            <person name="Gurgui C."/>
            <person name="Wakimoto T."/>
            <person name="Kracht M."/>
            <person name="Crusemann M."/>
            <person name="Hentschel U."/>
            <person name="Abe I."/>
            <person name="Matsunaga S."/>
            <person name="Kalinowski J."/>
            <person name="Takeyama H."/>
            <person name="Piel J."/>
        </authorList>
    </citation>
    <scope>NUCLEOTIDE SEQUENCE [LARGE SCALE GENOMIC DNA]</scope>
    <source>
        <strain evidence="3">TSY2</strain>
    </source>
</reference>
<dbReference type="SUPFAM" id="SSF55545">
    <property type="entry name" value="beta-N-acetylhexosaminidase-like domain"/>
    <property type="match status" value="1"/>
</dbReference>
<organism evidence="2 3">
    <name type="scientific">Candidatus Entotheonella gemina</name>
    <dbReference type="NCBI Taxonomy" id="1429439"/>
    <lineage>
        <taxon>Bacteria</taxon>
        <taxon>Pseudomonadati</taxon>
        <taxon>Nitrospinota/Tectimicrobiota group</taxon>
        <taxon>Candidatus Tectimicrobiota</taxon>
        <taxon>Candidatus Entotheonellia</taxon>
        <taxon>Candidatus Entotheonellales</taxon>
        <taxon>Candidatus Entotheonellaceae</taxon>
        <taxon>Candidatus Entotheonella</taxon>
    </lineage>
</organism>
<proteinExistence type="predicted"/>
<dbReference type="HOGENOM" id="CLU_332262_0_0_7"/>
<evidence type="ECO:0000256" key="1">
    <source>
        <dbReference type="ARBA" id="ARBA00022801"/>
    </source>
</evidence>
<dbReference type="InterPro" id="IPR029018">
    <property type="entry name" value="Hex-like_dom2"/>
</dbReference>
<dbReference type="EMBL" id="AZHX01001403">
    <property type="protein sequence ID" value="ETX03660.1"/>
    <property type="molecule type" value="Genomic_DNA"/>
</dbReference>
<dbReference type="PANTHER" id="PTHR47406">
    <property type="entry name" value="COAGULATION FACTOR 5/8 TYPE, C-TERMINAL"/>
    <property type="match status" value="1"/>
</dbReference>
<sequence>MNGDFKQYAPLPDAVLPPFAVMEKPFFEHRDGFPPAQGRFGETLRAYTLGELKWASNLPPLKQGGYIGWDHTAGYLAPMATYRDTHPEFYAQRGGNPIPASTPTLQVGLCTCHSKLEDITIQNALAWIARQPKRRFFGITDGDQGRWNCPVCAASDPIPDYYTDRNLQWVNAVARAIRHRHPDKRVFALAYRGTVKPPLHTGLEPNVMVVYAPWYWTSRVSSAVGLEHPQNVTAMEELMAWNRLFPGQIGVYDYPGDWVYGTAKRLKLYAKHNIRWIYLNGLKNALSRWVASQLLWKPELDADQLVSEFMTASYGPAANTMYTYHALRRDRIERHVSTSAKTLFQDPPYLEQAQRLLSHAVQQGERAEGRVRARIIEAAIDGLHMVIQAEKALRIDANRLRRNFDLYLQWHQRLWENCESLNCSKRQWTSHFSAFAKQHRRLQLPKLAITSTSKGDRHRALRQAAKQFEHFLADRPQKASRQTAASSRRQTLTFTQANESQAWRMRSSDKQHAIDLTPQSKRGPHGHLLRGVGATLALSRLPLITRGRLQTQAGRFRLRRDFKPSLNGRGYRYVSLHLHASHAVPISLYVNEKPALRSDIQVYPGEHIIRVDLHNFALQGQSALSELSSLTLDVWPQSLFYPYPETRNVELTLFGVMLDSAPPTPQSLPHTGKVIWLTHYRPNLRHGQGGIGNPAAPKLHVKYTREERFRSFTDHRVLSPMATIVTHPLDAPQNTEAAQRLQRRLKQAYGVELPIRLMRPGAGRLPRENAIYVGAMAALAHDAMGLDELDAVGGQGFVVRARQGSIALAGHGSRGALAAADTYLQHQGVDAQGASTALSSPFLRECYLTERLTPLNAMATQ</sequence>
<evidence type="ECO:0000313" key="2">
    <source>
        <dbReference type="EMBL" id="ETX03660.1"/>
    </source>
</evidence>
<dbReference type="PANTHER" id="PTHR47406:SF2">
    <property type="entry name" value="ALPHA GLUCURONIDASE N-TERMINAL DOMAIN-CONTAINING PROTEIN"/>
    <property type="match status" value="1"/>
</dbReference>
<dbReference type="GO" id="GO:0016787">
    <property type="term" value="F:hydrolase activity"/>
    <property type="evidence" value="ECO:0007669"/>
    <property type="project" value="UniProtKB-KW"/>
</dbReference>
<dbReference type="Pfam" id="PF16126">
    <property type="entry name" value="DUF4838"/>
    <property type="match status" value="1"/>
</dbReference>
<evidence type="ECO:0000313" key="3">
    <source>
        <dbReference type="Proteomes" id="UP000019140"/>
    </source>
</evidence>
<comment type="caution">
    <text evidence="2">The sequence shown here is derived from an EMBL/GenBank/DDBJ whole genome shotgun (WGS) entry which is preliminary data.</text>
</comment>
<accession>W4M0F6</accession>
<gene>
    <name evidence="2" type="ORF">ETSY2_32850</name>
</gene>
<dbReference type="GO" id="GO:0005975">
    <property type="term" value="P:carbohydrate metabolic process"/>
    <property type="evidence" value="ECO:0007669"/>
    <property type="project" value="UniProtKB-ARBA"/>
</dbReference>
<dbReference type="AlphaFoldDB" id="W4M0F6"/>
<dbReference type="Gene3D" id="3.30.379.10">
    <property type="entry name" value="Chitobiase/beta-hexosaminidase domain 2-like"/>
    <property type="match status" value="1"/>
</dbReference>
<keyword evidence="1" id="KW-0378">Hydrolase</keyword>
<keyword evidence="3" id="KW-1185">Reference proteome</keyword>
<protein>
    <submittedName>
        <fullName evidence="2">Uncharacterized protein</fullName>
    </submittedName>
</protein>